<dbReference type="InterPro" id="IPR008928">
    <property type="entry name" value="6-hairpin_glycosidase_sf"/>
</dbReference>
<organism evidence="4">
    <name type="scientific">mine drainage metagenome</name>
    <dbReference type="NCBI Taxonomy" id="410659"/>
    <lineage>
        <taxon>unclassified sequences</taxon>
        <taxon>metagenomes</taxon>
        <taxon>ecological metagenomes</taxon>
    </lineage>
</organism>
<dbReference type="GO" id="GO:0033951">
    <property type="term" value="F:oligosaccharide reducing-end xylanase activity"/>
    <property type="evidence" value="ECO:0007669"/>
    <property type="project" value="UniProtKB-EC"/>
</dbReference>
<reference evidence="4" key="1">
    <citation type="submission" date="2016-10" db="EMBL/GenBank/DDBJ databases">
        <title>Sequence of Gallionella enrichment culture.</title>
        <authorList>
            <person name="Poehlein A."/>
            <person name="Muehling M."/>
            <person name="Daniel R."/>
        </authorList>
    </citation>
    <scope>NUCLEOTIDE SEQUENCE</scope>
</reference>
<dbReference type="EC" id="3.2.1.156" evidence="4"/>
<protein>
    <submittedName>
        <fullName evidence="4">Reducing end xylose-releasing exo-oligoxylanase</fullName>
        <ecNumber evidence="4">3.2.1.156</ecNumber>
    </submittedName>
</protein>
<dbReference type="EMBL" id="MLJW01000002">
    <property type="protein sequence ID" value="OIR18918.1"/>
    <property type="molecule type" value="Genomic_DNA"/>
</dbReference>
<dbReference type="InterPro" id="IPR012341">
    <property type="entry name" value="6hp_glycosidase-like_sf"/>
</dbReference>
<comment type="caution">
    <text evidence="4">The sequence shown here is derived from an EMBL/GenBank/DDBJ whole genome shotgun (WGS) entry which is preliminary data.</text>
</comment>
<dbReference type="GO" id="GO:0045493">
    <property type="term" value="P:xylan catabolic process"/>
    <property type="evidence" value="ECO:0007669"/>
    <property type="project" value="UniProtKB-KW"/>
</dbReference>
<gene>
    <name evidence="4" type="ORF">GALL_12610</name>
</gene>
<evidence type="ECO:0000256" key="1">
    <source>
        <dbReference type="ARBA" id="ARBA00009209"/>
    </source>
</evidence>
<dbReference type="Gene3D" id="1.50.10.10">
    <property type="match status" value="1"/>
</dbReference>
<comment type="similarity">
    <text evidence="1">Belongs to the glycosyl hydrolase 8 (cellulase D) family.</text>
</comment>
<dbReference type="SUPFAM" id="SSF48208">
    <property type="entry name" value="Six-hairpin glycosidases"/>
    <property type="match status" value="1"/>
</dbReference>
<dbReference type="PRINTS" id="PR00735">
    <property type="entry name" value="GLHYDRLASE8"/>
</dbReference>
<evidence type="ECO:0000256" key="2">
    <source>
        <dbReference type="ARBA" id="ARBA00022801"/>
    </source>
</evidence>
<keyword evidence="2 4" id="KW-0378">Hydrolase</keyword>
<keyword evidence="4" id="KW-0858">Xylan degradation</keyword>
<evidence type="ECO:0000313" key="4">
    <source>
        <dbReference type="EMBL" id="OIR18918.1"/>
    </source>
</evidence>
<dbReference type="InterPro" id="IPR002037">
    <property type="entry name" value="Glyco_hydro_8"/>
</dbReference>
<dbReference type="PROSITE" id="PS51257">
    <property type="entry name" value="PROKAR_LIPOPROTEIN"/>
    <property type="match status" value="1"/>
</dbReference>
<accession>A0A1J5U3N6</accession>
<name>A0A1J5U3N6_9ZZZZ</name>
<evidence type="ECO:0000256" key="3">
    <source>
        <dbReference type="ARBA" id="ARBA00023295"/>
    </source>
</evidence>
<keyword evidence="4" id="KW-0624">Polysaccharide degradation</keyword>
<proteinExistence type="inferred from homology"/>
<keyword evidence="4" id="KW-0119">Carbohydrate metabolism</keyword>
<keyword evidence="3 4" id="KW-0326">Glycosidase</keyword>
<sequence length="402" mass="44638">MPVSALRSVVSALLLGTGLACASYAAAPAPRPAPDLFRQLLGKSDAAIDAKIDASFQQLFFGNPDTQAVYFPVGKDEAYIEDIANGDVRTEGMSYGLMIAVQMNRRDVFDRLWNWAVRHMRHNSGPRKGFFAWHCSPDGRILSPDSASDGEEWITMALFFAAHRWGHPAGAPDYEAEAQALLKAMLHKGEAASPVVTSIFDPTHHQVVFVPKYPFSTFTDPSYHLPAFYELWARWAADPADRALLRKITVTSRAFFHRAANPTTGLMPDYASFEGQPVGPESHRIFAFDAWRVIANVALDHAWFDADPWQVEQSNRILRFIAAQGPDCPNRFTLDGQPVDREFSPGLLSMAAVGGLAADPALARLFVKRLWDAPAPEGQFRYYDGLLHQLALLEVSGRFRVY</sequence>
<dbReference type="Pfam" id="PF01270">
    <property type="entry name" value="Glyco_hydro_8"/>
    <property type="match status" value="1"/>
</dbReference>
<dbReference type="AlphaFoldDB" id="A0A1J5U3N6"/>